<keyword evidence="2" id="KW-1185">Reference proteome</keyword>
<organism evidence="2 3">
    <name type="scientific">Heligmosomoides polygyrus</name>
    <name type="common">Parasitic roundworm</name>
    <dbReference type="NCBI Taxonomy" id="6339"/>
    <lineage>
        <taxon>Eukaryota</taxon>
        <taxon>Metazoa</taxon>
        <taxon>Ecdysozoa</taxon>
        <taxon>Nematoda</taxon>
        <taxon>Chromadorea</taxon>
        <taxon>Rhabditida</taxon>
        <taxon>Rhabditina</taxon>
        <taxon>Rhabditomorpha</taxon>
        <taxon>Strongyloidea</taxon>
        <taxon>Heligmosomidae</taxon>
        <taxon>Heligmosomoides</taxon>
    </lineage>
</organism>
<reference evidence="3" key="2">
    <citation type="submission" date="2019-09" db="UniProtKB">
        <authorList>
            <consortium name="WormBaseParasite"/>
        </authorList>
    </citation>
    <scope>IDENTIFICATION</scope>
</reference>
<proteinExistence type="predicted"/>
<dbReference type="AlphaFoldDB" id="A0A183GQC9"/>
<protein>
    <submittedName>
        <fullName evidence="1 3">Uncharacterized protein</fullName>
    </submittedName>
</protein>
<accession>A0A183GQC9</accession>
<dbReference type="OrthoDB" id="5828215at2759"/>
<sequence length="185" mass="21325">MTLADLMKCIAERNSDPVIAQMLVVACEKIPMDYSDAAEVDRRSRSIVISGLKESRNGGSTYERHPDLVENVCDVLDVLRVECGPSDIYRMGKPDPSRPRLVKVVLPPRTHWNRALANARFLRRTSGFEDVFVRRSMTPEERKQDFELRKLAKERNAGKSRREWVVYRGQLKHVSELPNRESLNM</sequence>
<evidence type="ECO:0000313" key="3">
    <source>
        <dbReference type="WBParaSite" id="HPBE_0002489901-mRNA-1"/>
    </source>
</evidence>
<dbReference type="EMBL" id="UZAH01037038">
    <property type="protein sequence ID" value="VDP47926.1"/>
    <property type="molecule type" value="Genomic_DNA"/>
</dbReference>
<accession>A0A3P8HXD7</accession>
<dbReference type="Proteomes" id="UP000050761">
    <property type="component" value="Unassembled WGS sequence"/>
</dbReference>
<gene>
    <name evidence="1" type="ORF">HPBE_LOCUS24897</name>
</gene>
<evidence type="ECO:0000313" key="1">
    <source>
        <dbReference type="EMBL" id="VDP47926.1"/>
    </source>
</evidence>
<dbReference type="WBParaSite" id="HPBE_0002489901-mRNA-1">
    <property type="protein sequence ID" value="HPBE_0002489901-mRNA-1"/>
    <property type="gene ID" value="HPBE_0002489901"/>
</dbReference>
<reference evidence="1 2" key="1">
    <citation type="submission" date="2018-11" db="EMBL/GenBank/DDBJ databases">
        <authorList>
            <consortium name="Pathogen Informatics"/>
        </authorList>
    </citation>
    <scope>NUCLEOTIDE SEQUENCE [LARGE SCALE GENOMIC DNA]</scope>
</reference>
<evidence type="ECO:0000313" key="2">
    <source>
        <dbReference type="Proteomes" id="UP000050761"/>
    </source>
</evidence>
<name>A0A183GQC9_HELPZ</name>